<accession>A0ABY2D3C2</accession>
<proteinExistence type="predicted"/>
<keyword evidence="1" id="KW-0449">Lipoprotein</keyword>
<name>A0ABY2D3C2_9GAMM</name>
<dbReference type="InterPro" id="IPR023373">
    <property type="entry name" value="YmcC_sf"/>
</dbReference>
<dbReference type="EMBL" id="SLTR01000027">
    <property type="protein sequence ID" value="TDA95751.1"/>
    <property type="molecule type" value="Genomic_DNA"/>
</dbReference>
<evidence type="ECO:0000313" key="2">
    <source>
        <dbReference type="Proteomes" id="UP000294823"/>
    </source>
</evidence>
<sequence>MRMLVSRPLRVFRPGLFRAGLFRPGLFRPGLFRPGVRLLGVALLAGLTGCANGGASPLGSAFTAWFPDESSASERAESLDYATMVVDTEDRAGLVVQAALSGPASYWPTGHQGMLVLYHEGLQATAGLPQDLLDTRYLPLDGRATKPEDFVPWRQATPEPFRLERHWQAADGLPRQLAAQGSLTCDAPALRELPLGPRSLEPCTMQLAWEDGSHTRTRLWRDAETRRLWAGDGVAWPDGPRIRWEVARAWW</sequence>
<dbReference type="Proteomes" id="UP000294823">
    <property type="component" value="Unassembled WGS sequence"/>
</dbReference>
<dbReference type="Gene3D" id="2.40.360.10">
    <property type="entry name" value="YmcC-like"/>
    <property type="match status" value="1"/>
</dbReference>
<organism evidence="1 2">
    <name type="scientific">Halomonas marinisediminis</name>
    <dbReference type="NCBI Taxonomy" id="2546095"/>
    <lineage>
        <taxon>Bacteria</taxon>
        <taxon>Pseudomonadati</taxon>
        <taxon>Pseudomonadota</taxon>
        <taxon>Gammaproteobacteria</taxon>
        <taxon>Oceanospirillales</taxon>
        <taxon>Halomonadaceae</taxon>
        <taxon>Halomonas</taxon>
    </lineage>
</organism>
<protein>
    <submittedName>
        <fullName evidence="1">YjbF family lipoprotein</fullName>
    </submittedName>
</protein>
<dbReference type="SUPFAM" id="SSF159270">
    <property type="entry name" value="YmcC-like"/>
    <property type="match status" value="1"/>
</dbReference>
<reference evidence="1 2" key="1">
    <citation type="submission" date="2019-03" db="EMBL/GenBank/DDBJ databases">
        <title>Halomonas marinisediminis sp. nov., a moderately halophilic bacterium isolated from the Bohai Gulf.</title>
        <authorList>
            <person name="Ji X."/>
        </authorList>
    </citation>
    <scope>NUCLEOTIDE SEQUENCE [LARGE SCALE GENOMIC DNA]</scope>
    <source>
        <strain evidence="1 2">204</strain>
    </source>
</reference>
<evidence type="ECO:0000313" key="1">
    <source>
        <dbReference type="EMBL" id="TDA95751.1"/>
    </source>
</evidence>
<keyword evidence="2" id="KW-1185">Reference proteome</keyword>
<gene>
    <name evidence="1" type="ORF">E0702_15120</name>
</gene>
<comment type="caution">
    <text evidence="1">The sequence shown here is derived from an EMBL/GenBank/DDBJ whole genome shotgun (WGS) entry which is preliminary data.</text>
</comment>